<evidence type="ECO:0000256" key="1">
    <source>
        <dbReference type="SAM" id="SignalP"/>
    </source>
</evidence>
<dbReference type="SUPFAM" id="SSF53474">
    <property type="entry name" value="alpha/beta-Hydrolases"/>
    <property type="match status" value="1"/>
</dbReference>
<proteinExistence type="predicted"/>
<dbReference type="PANTHER" id="PTHR45908">
    <property type="entry name" value="PROTEIN CBG11750-RELATED"/>
    <property type="match status" value="1"/>
</dbReference>
<dbReference type="WBParaSite" id="PTRK_0000846700.1">
    <property type="protein sequence ID" value="PTRK_0000846700.1"/>
    <property type="gene ID" value="PTRK_0000846700"/>
</dbReference>
<dbReference type="InterPro" id="IPR029058">
    <property type="entry name" value="AB_hydrolase_fold"/>
</dbReference>
<feature type="domain" description="Fungal lipase-type" evidence="2">
    <location>
        <begin position="93"/>
        <end position="229"/>
    </location>
</feature>
<feature type="signal peptide" evidence="1">
    <location>
        <begin position="1"/>
        <end position="19"/>
    </location>
</feature>
<accession>A0A0N4ZK33</accession>
<dbReference type="Gene3D" id="3.40.50.1820">
    <property type="entry name" value="alpha/beta hydrolase"/>
    <property type="match status" value="1"/>
</dbReference>
<dbReference type="GO" id="GO:0006629">
    <property type="term" value="P:lipid metabolic process"/>
    <property type="evidence" value="ECO:0007669"/>
    <property type="project" value="InterPro"/>
</dbReference>
<dbReference type="STRING" id="131310.A0A0N4ZK33"/>
<name>A0A0N4ZK33_PARTI</name>
<evidence type="ECO:0000259" key="2">
    <source>
        <dbReference type="Pfam" id="PF01764"/>
    </source>
</evidence>
<dbReference type="Proteomes" id="UP000038045">
    <property type="component" value="Unplaced"/>
</dbReference>
<protein>
    <submittedName>
        <fullName evidence="4">Lipase_3 domain-containing protein</fullName>
    </submittedName>
</protein>
<organism evidence="3 4">
    <name type="scientific">Parastrongyloides trichosuri</name>
    <name type="common">Possum-specific nematode worm</name>
    <dbReference type="NCBI Taxonomy" id="131310"/>
    <lineage>
        <taxon>Eukaryota</taxon>
        <taxon>Metazoa</taxon>
        <taxon>Ecdysozoa</taxon>
        <taxon>Nematoda</taxon>
        <taxon>Chromadorea</taxon>
        <taxon>Rhabditida</taxon>
        <taxon>Tylenchina</taxon>
        <taxon>Panagrolaimomorpha</taxon>
        <taxon>Strongyloidoidea</taxon>
        <taxon>Strongyloididae</taxon>
        <taxon>Parastrongyloides</taxon>
    </lineage>
</organism>
<reference evidence="4" key="1">
    <citation type="submission" date="2017-02" db="UniProtKB">
        <authorList>
            <consortium name="WormBaseParasite"/>
        </authorList>
    </citation>
    <scope>IDENTIFICATION</scope>
</reference>
<dbReference type="InterPro" id="IPR002921">
    <property type="entry name" value="Fungal_lipase-type"/>
</dbReference>
<sequence length="324" mass="37897">MFLRFLFLLSVIIFQYINSSEFTQEYSHEEVQILGRVSSLIYSNFINDCYKVDKELQKHINILVNDYVVDFIRLGVFRYMILEFKTQPGTIIVVSKGTGNQAQLFGQWVNLNFFRKQLYYNAGKVWEYQLTAHNLYIDDLLEKIDKLLKNKKYKNVIFTGHSLGGSLSVLHAFDCVYKNICSRNETKVVTLGGPRTGDIEFAKSFNELIPNTYRVVNRKDPINDFPNCKAYSYMVSCRTEDLTSIDDFYHVGTEVWYYGGTTGPNRNEYVICKKHVEDSQCSKKARLTELSLIQEQQYFEKWHLEYFVNKSTSFDIDTILCGYE</sequence>
<keyword evidence="3" id="KW-1185">Reference proteome</keyword>
<dbReference type="Pfam" id="PF01764">
    <property type="entry name" value="Lipase_3"/>
    <property type="match status" value="1"/>
</dbReference>
<dbReference type="AlphaFoldDB" id="A0A0N4ZK33"/>
<feature type="chain" id="PRO_5005891835" evidence="1">
    <location>
        <begin position="20"/>
        <end position="324"/>
    </location>
</feature>
<keyword evidence="1" id="KW-0732">Signal</keyword>
<dbReference type="CDD" id="cd00519">
    <property type="entry name" value="Lipase_3"/>
    <property type="match status" value="1"/>
</dbReference>
<evidence type="ECO:0000313" key="3">
    <source>
        <dbReference type="Proteomes" id="UP000038045"/>
    </source>
</evidence>
<evidence type="ECO:0000313" key="4">
    <source>
        <dbReference type="WBParaSite" id="PTRK_0000846700.1"/>
    </source>
</evidence>